<dbReference type="PANTHER" id="PTHR40078:SF1">
    <property type="entry name" value="INTEGRAL MEMBRANE PROTEIN"/>
    <property type="match status" value="1"/>
</dbReference>
<dbReference type="AlphaFoldDB" id="A0A6J5ZK76"/>
<feature type="transmembrane region" description="Helical" evidence="1">
    <location>
        <begin position="184"/>
        <end position="215"/>
    </location>
</feature>
<feature type="transmembrane region" description="Helical" evidence="1">
    <location>
        <begin position="99"/>
        <end position="119"/>
    </location>
</feature>
<sequence length="225" mass="23520">MSSLGQWLRPSRSVPQVSWAAGESNWKAKPKTIVMLMLGLWLFGTGEAALIAANIGVSPWTVLAQGISLKLGLTIGWATFLISTVVLVLWIPLKSRPGLGTVSNIVVIAVAIEVMTAVFPEPKTRLLAVIQVLVGVGIVGLGSGFYITSNLGPGPRDGLMTGIHRVTGIRIGRARLAIESSVLIIGWLLGGTVGIGTIVFGLCIGQAVALSFGVVARLDKSLGNF</sequence>
<keyword evidence="1" id="KW-0812">Transmembrane</keyword>
<evidence type="ECO:0000313" key="2">
    <source>
        <dbReference type="EMBL" id="CAB4341572.1"/>
    </source>
</evidence>
<dbReference type="EMBL" id="CAESAJ010000119">
    <property type="protein sequence ID" value="CAB4341572.1"/>
    <property type="molecule type" value="Genomic_DNA"/>
</dbReference>
<dbReference type="Pfam" id="PF19700">
    <property type="entry name" value="DUF6198"/>
    <property type="match status" value="1"/>
</dbReference>
<name>A0A6J5ZK76_9ZZZZ</name>
<reference evidence="2" key="1">
    <citation type="submission" date="2020-05" db="EMBL/GenBank/DDBJ databases">
        <authorList>
            <person name="Chiriac C."/>
            <person name="Salcher M."/>
            <person name="Ghai R."/>
            <person name="Kavagutti S V."/>
        </authorList>
    </citation>
    <scope>NUCLEOTIDE SEQUENCE</scope>
</reference>
<feature type="transmembrane region" description="Helical" evidence="1">
    <location>
        <begin position="126"/>
        <end position="147"/>
    </location>
</feature>
<accession>A0A6J5ZK76</accession>
<feature type="transmembrane region" description="Helical" evidence="1">
    <location>
        <begin position="33"/>
        <end position="57"/>
    </location>
</feature>
<keyword evidence="1" id="KW-1133">Transmembrane helix</keyword>
<proteinExistence type="predicted"/>
<gene>
    <name evidence="2" type="ORF">UFOPK3770_01001</name>
</gene>
<dbReference type="InterPro" id="IPR038750">
    <property type="entry name" value="YczE/YyaS-like"/>
</dbReference>
<protein>
    <submittedName>
        <fullName evidence="2">Unannotated protein</fullName>
    </submittedName>
</protein>
<evidence type="ECO:0000256" key="1">
    <source>
        <dbReference type="SAM" id="Phobius"/>
    </source>
</evidence>
<feature type="transmembrane region" description="Helical" evidence="1">
    <location>
        <begin position="69"/>
        <end position="93"/>
    </location>
</feature>
<organism evidence="2">
    <name type="scientific">freshwater metagenome</name>
    <dbReference type="NCBI Taxonomy" id="449393"/>
    <lineage>
        <taxon>unclassified sequences</taxon>
        <taxon>metagenomes</taxon>
        <taxon>ecological metagenomes</taxon>
    </lineage>
</organism>
<keyword evidence="1" id="KW-0472">Membrane</keyword>
<dbReference type="PANTHER" id="PTHR40078">
    <property type="entry name" value="INTEGRAL MEMBRANE PROTEIN-RELATED"/>
    <property type="match status" value="1"/>
</dbReference>